<sequence length="333" mass="36129">MKIASIAFTENGAKIVKMLVHEMDVKGYVFEKYKTDGLETFNNVSSLVRDIFKKYNAIVFVGACGIAVRSIAPYVKDKAKDPAVVVVDEKGNFAIPILSGHIGGANDLAEKIASLTSGVAVITTATDINKKFSVDTFAVRNNLHIGDTKLIKEISSRILNDKKVGLYTDYELKNVPDCFEESNEVGICISDDDKKPFRTTLNLMPKNVVLGIGCRKGCETVEESILAFLKVNGVSVYSLFAVATVDIKKNEKGIVEFCEKFDIPLLTFSAETLAAVEGEFTASEFVKKTVGVDNVCERAVCAVGAKITEKKTALNGTALALGRINTEIDFLKG</sequence>
<dbReference type="AlphaFoldDB" id="A0AAE3J9T3"/>
<proteinExistence type="predicted"/>
<dbReference type="Pfam" id="PF11761">
    <property type="entry name" value="CbiG_mid"/>
    <property type="match status" value="1"/>
</dbReference>
<evidence type="ECO:0000313" key="4">
    <source>
        <dbReference type="EMBL" id="MCC2210999.1"/>
    </source>
</evidence>
<evidence type="ECO:0000259" key="2">
    <source>
        <dbReference type="Pfam" id="PF11760"/>
    </source>
</evidence>
<keyword evidence="4" id="KW-0378">Hydrolase</keyword>
<organism evidence="4 5">
    <name type="scientific">Hominilimicola fabiformis</name>
    <dbReference type="NCBI Taxonomy" id="2885356"/>
    <lineage>
        <taxon>Bacteria</taxon>
        <taxon>Bacillati</taxon>
        <taxon>Bacillota</taxon>
        <taxon>Clostridia</taxon>
        <taxon>Eubacteriales</taxon>
        <taxon>Oscillospiraceae</taxon>
        <taxon>Hominilimicola</taxon>
    </lineage>
</organism>
<evidence type="ECO:0000259" key="3">
    <source>
        <dbReference type="Pfam" id="PF11761"/>
    </source>
</evidence>
<protein>
    <submittedName>
        <fullName evidence="4">Cobalt-precorrin 5A hydrolase</fullName>
    </submittedName>
</protein>
<dbReference type="PANTHER" id="PTHR37477:SF1">
    <property type="entry name" value="COBALT-PRECORRIN-5A HYDROLASE"/>
    <property type="match status" value="1"/>
</dbReference>
<keyword evidence="5" id="KW-1185">Reference proteome</keyword>
<dbReference type="GO" id="GO:0009236">
    <property type="term" value="P:cobalamin biosynthetic process"/>
    <property type="evidence" value="ECO:0007669"/>
    <property type="project" value="InterPro"/>
</dbReference>
<dbReference type="InterPro" id="IPR021744">
    <property type="entry name" value="CbiG_N"/>
</dbReference>
<dbReference type="SUPFAM" id="SSF159664">
    <property type="entry name" value="CobE/GbiG C-terminal domain-like"/>
    <property type="match status" value="1"/>
</dbReference>
<dbReference type="EMBL" id="JAJEQM010000012">
    <property type="protein sequence ID" value="MCC2210999.1"/>
    <property type="molecule type" value="Genomic_DNA"/>
</dbReference>
<dbReference type="Pfam" id="PF11760">
    <property type="entry name" value="CbiG_N"/>
    <property type="match status" value="1"/>
</dbReference>
<feature type="domain" description="Cobalamin synthesis G N-terminal" evidence="2">
    <location>
        <begin position="47"/>
        <end position="127"/>
    </location>
</feature>
<dbReference type="InterPro" id="IPR036518">
    <property type="entry name" value="CobE/GbiG_C_sf"/>
</dbReference>
<dbReference type="PANTHER" id="PTHR37477">
    <property type="entry name" value="COBALT-PRECORRIN-5A HYDROLASE"/>
    <property type="match status" value="1"/>
</dbReference>
<dbReference type="Proteomes" id="UP001198242">
    <property type="component" value="Unassembled WGS sequence"/>
</dbReference>
<accession>A0AAE3J9T3</accession>
<feature type="domain" description="CobE/GbiG C-terminal" evidence="1">
    <location>
        <begin position="208"/>
        <end position="321"/>
    </location>
</feature>
<comment type="caution">
    <text evidence="4">The sequence shown here is derived from an EMBL/GenBank/DDBJ whole genome shotgun (WGS) entry which is preliminary data.</text>
</comment>
<dbReference type="Gene3D" id="3.40.50.11220">
    <property type="match status" value="1"/>
</dbReference>
<dbReference type="InterPro" id="IPR052553">
    <property type="entry name" value="CbiG_hydrolase"/>
</dbReference>
<feature type="domain" description="Cobalamin biosynthesis central region" evidence="3">
    <location>
        <begin position="133"/>
        <end position="205"/>
    </location>
</feature>
<dbReference type="Pfam" id="PF01890">
    <property type="entry name" value="CbiG_C"/>
    <property type="match status" value="1"/>
</dbReference>
<dbReference type="InterPro" id="IPR002750">
    <property type="entry name" value="CobE/GbiG_C"/>
</dbReference>
<evidence type="ECO:0000313" key="5">
    <source>
        <dbReference type="Proteomes" id="UP001198242"/>
    </source>
</evidence>
<dbReference type="GO" id="GO:0016787">
    <property type="term" value="F:hydrolase activity"/>
    <property type="evidence" value="ECO:0007669"/>
    <property type="project" value="UniProtKB-KW"/>
</dbReference>
<dbReference type="Gene3D" id="3.30.420.180">
    <property type="entry name" value="CobE/GbiG C-terminal domain"/>
    <property type="match status" value="1"/>
</dbReference>
<dbReference type="RefSeq" id="WP_308456647.1">
    <property type="nucleotide sequence ID" value="NZ_JAJEQM010000012.1"/>
</dbReference>
<dbReference type="InterPro" id="IPR038029">
    <property type="entry name" value="GbiG_N_sf"/>
</dbReference>
<reference evidence="4 5" key="1">
    <citation type="submission" date="2021-10" db="EMBL/GenBank/DDBJ databases">
        <title>Anaerobic single-cell dispensing facilitates the cultivation of human gut bacteria.</title>
        <authorList>
            <person name="Afrizal A."/>
        </authorList>
    </citation>
    <scope>NUCLEOTIDE SEQUENCE [LARGE SCALE GENOMIC DNA]</scope>
    <source>
        <strain evidence="4 5">CLA-AA-H232</strain>
    </source>
</reference>
<dbReference type="InterPro" id="IPR021745">
    <property type="entry name" value="CbiG_mid"/>
</dbReference>
<dbReference type="SUPFAM" id="SSF159672">
    <property type="entry name" value="CbiG N-terminal domain-like"/>
    <property type="match status" value="1"/>
</dbReference>
<name>A0AAE3J9T3_9FIRM</name>
<evidence type="ECO:0000259" key="1">
    <source>
        <dbReference type="Pfam" id="PF01890"/>
    </source>
</evidence>
<gene>
    <name evidence="4" type="ORF">LKE05_09390</name>
</gene>